<dbReference type="GO" id="GO:0016787">
    <property type="term" value="F:hydrolase activity"/>
    <property type="evidence" value="ECO:0007669"/>
    <property type="project" value="UniProtKB-KW"/>
</dbReference>
<dbReference type="Pfam" id="PF00135">
    <property type="entry name" value="COesterase"/>
    <property type="match status" value="1"/>
</dbReference>
<dbReference type="OrthoDB" id="3200163at2759"/>
<feature type="domain" description="Carboxylesterase type B" evidence="4">
    <location>
        <begin position="9"/>
        <end position="483"/>
    </location>
</feature>
<dbReference type="PANTHER" id="PTHR43142:SF11">
    <property type="entry name" value="CARBOXYLIC ESTER HYDROLASE"/>
    <property type="match status" value="1"/>
</dbReference>
<dbReference type="SUPFAM" id="SSF53474">
    <property type="entry name" value="alpha/beta-Hydrolases"/>
    <property type="match status" value="1"/>
</dbReference>
<dbReference type="EMBL" id="ML994663">
    <property type="protein sequence ID" value="KAF2179693.1"/>
    <property type="molecule type" value="Genomic_DNA"/>
</dbReference>
<keyword evidence="6" id="KW-1185">Reference proteome</keyword>
<name>A0A6A6DL49_9PEZI</name>
<dbReference type="AlphaFoldDB" id="A0A6A6DL49"/>
<dbReference type="PROSITE" id="PS00122">
    <property type="entry name" value="CARBOXYLESTERASE_B_1"/>
    <property type="match status" value="1"/>
</dbReference>
<keyword evidence="2 3" id="KW-0378">Hydrolase</keyword>
<sequence>MTTTFRHKNLGQLTGKSADGSVQFLGLKYASLENRLAPPQLVTNYGSQAIDASKYGPPPVSPLMAVNREFGFIQHTLPLPEVPPHSDLEGLNLNVTVPLSNSGTIDSNAKLPVYVFIHGGGFAVGSSWYPHYNGVPLVKISIEKGKPIIGITLNYRLGITGWMTSEELRKAGYKANNGFHDQRTALKWIKKFIGGFGGDPDEITVCGESAGGLSATMLLLSKEPLMKRCLSTGGAVLLFKPIPTAVAESAYQSVIQAFGLADKSPEDRIRSLLTIPADHLWQKAPMGVPLIPVIDGETVPGEPNFVTVASQKDDPAFPIPARKWCASLMIGESQLDSNILAWMGLDARNPGIAAKFVESTKKTLSSHPDAADALLSAYNITPSTNDDEAMLSILRFGADISFYAPALAFAKGWPQTKENKFFLYHFNEGNPWEGRFKGEAGHILDVAFLFQNFNEFLNDEQKAVARAYAEDFIEFVNGNDPWPPVEGGKMGARVYGPSNAGITAKYVASGNPEEVGRRGHVVKLGEMVGFDAILDVFQIFFRGG</sequence>
<organism evidence="5 6">
    <name type="scientific">Zopfia rhizophila CBS 207.26</name>
    <dbReference type="NCBI Taxonomy" id="1314779"/>
    <lineage>
        <taxon>Eukaryota</taxon>
        <taxon>Fungi</taxon>
        <taxon>Dikarya</taxon>
        <taxon>Ascomycota</taxon>
        <taxon>Pezizomycotina</taxon>
        <taxon>Dothideomycetes</taxon>
        <taxon>Dothideomycetes incertae sedis</taxon>
        <taxon>Zopfiaceae</taxon>
        <taxon>Zopfia</taxon>
    </lineage>
</organism>
<reference evidence="5" key="1">
    <citation type="journal article" date="2020" name="Stud. Mycol.">
        <title>101 Dothideomycetes genomes: a test case for predicting lifestyles and emergence of pathogens.</title>
        <authorList>
            <person name="Haridas S."/>
            <person name="Albert R."/>
            <person name="Binder M."/>
            <person name="Bloem J."/>
            <person name="Labutti K."/>
            <person name="Salamov A."/>
            <person name="Andreopoulos B."/>
            <person name="Baker S."/>
            <person name="Barry K."/>
            <person name="Bills G."/>
            <person name="Bluhm B."/>
            <person name="Cannon C."/>
            <person name="Castanera R."/>
            <person name="Culley D."/>
            <person name="Daum C."/>
            <person name="Ezra D."/>
            <person name="Gonzalez J."/>
            <person name="Henrissat B."/>
            <person name="Kuo A."/>
            <person name="Liang C."/>
            <person name="Lipzen A."/>
            <person name="Lutzoni F."/>
            <person name="Magnuson J."/>
            <person name="Mondo S."/>
            <person name="Nolan M."/>
            <person name="Ohm R."/>
            <person name="Pangilinan J."/>
            <person name="Park H.-J."/>
            <person name="Ramirez L."/>
            <person name="Alfaro M."/>
            <person name="Sun H."/>
            <person name="Tritt A."/>
            <person name="Yoshinaga Y."/>
            <person name="Zwiers L.-H."/>
            <person name="Turgeon B."/>
            <person name="Goodwin S."/>
            <person name="Spatafora J."/>
            <person name="Crous P."/>
            <person name="Grigoriev I."/>
        </authorList>
    </citation>
    <scope>NUCLEOTIDE SEQUENCE</scope>
    <source>
        <strain evidence="5">CBS 207.26</strain>
    </source>
</reference>
<dbReference type="InterPro" id="IPR002018">
    <property type="entry name" value="CarbesteraseB"/>
</dbReference>
<dbReference type="Proteomes" id="UP000800200">
    <property type="component" value="Unassembled WGS sequence"/>
</dbReference>
<protein>
    <recommendedName>
        <fullName evidence="3">Carboxylic ester hydrolase</fullName>
        <ecNumber evidence="3">3.1.1.-</ecNumber>
    </recommendedName>
</protein>
<evidence type="ECO:0000259" key="4">
    <source>
        <dbReference type="Pfam" id="PF00135"/>
    </source>
</evidence>
<gene>
    <name evidence="5" type="ORF">K469DRAFT_673801</name>
</gene>
<dbReference type="InterPro" id="IPR029058">
    <property type="entry name" value="AB_hydrolase_fold"/>
</dbReference>
<evidence type="ECO:0000313" key="5">
    <source>
        <dbReference type="EMBL" id="KAF2179693.1"/>
    </source>
</evidence>
<evidence type="ECO:0000313" key="6">
    <source>
        <dbReference type="Proteomes" id="UP000800200"/>
    </source>
</evidence>
<evidence type="ECO:0000256" key="3">
    <source>
        <dbReference type="RuleBase" id="RU361235"/>
    </source>
</evidence>
<dbReference type="PANTHER" id="PTHR43142">
    <property type="entry name" value="CARBOXYLIC ESTER HYDROLASE"/>
    <property type="match status" value="1"/>
</dbReference>
<dbReference type="Gene3D" id="3.40.50.1820">
    <property type="entry name" value="alpha/beta hydrolase"/>
    <property type="match status" value="1"/>
</dbReference>
<dbReference type="InterPro" id="IPR019826">
    <property type="entry name" value="Carboxylesterase_B_AS"/>
</dbReference>
<dbReference type="EC" id="3.1.1.-" evidence="3"/>
<comment type="similarity">
    <text evidence="1 3">Belongs to the type-B carboxylesterase/lipase family.</text>
</comment>
<proteinExistence type="inferred from homology"/>
<evidence type="ECO:0000256" key="2">
    <source>
        <dbReference type="ARBA" id="ARBA00022801"/>
    </source>
</evidence>
<evidence type="ECO:0000256" key="1">
    <source>
        <dbReference type="ARBA" id="ARBA00005964"/>
    </source>
</evidence>
<accession>A0A6A6DL49</accession>